<dbReference type="Gene3D" id="1.10.510.10">
    <property type="entry name" value="Transferase(Phosphotransferase) domain 1"/>
    <property type="match status" value="1"/>
</dbReference>
<evidence type="ECO:0000313" key="2">
    <source>
        <dbReference type="EMBL" id="KAK4253951.1"/>
    </source>
</evidence>
<dbReference type="PANTHER" id="PTHR27006:SF619">
    <property type="entry name" value="CYSTEINE-RICH RECEPTOR-LIKE PROTEIN KINASE 15"/>
    <property type="match status" value="1"/>
</dbReference>
<sequence length="158" mass="17755">MFDCSGDISPEYATRGVYSEKSDVFSFGVLLLEIVSGRKNTSFYKEEESLTLLGFAWKLWNDGNVIPLIDSLIYDLTFDKDILRCIHIGLLCVQELAKDRPTMACVMSMLQNEIMDIPPPSQPAFILRQAMSCATEQTLDNNELCSINVVTISNFIGR</sequence>
<proteinExistence type="predicted"/>
<gene>
    <name evidence="2" type="ORF">QN277_009393</name>
</gene>
<dbReference type="GO" id="GO:0004672">
    <property type="term" value="F:protein kinase activity"/>
    <property type="evidence" value="ECO:0007669"/>
    <property type="project" value="InterPro"/>
</dbReference>
<organism evidence="2 3">
    <name type="scientific">Acacia crassicarpa</name>
    <name type="common">northern wattle</name>
    <dbReference type="NCBI Taxonomy" id="499986"/>
    <lineage>
        <taxon>Eukaryota</taxon>
        <taxon>Viridiplantae</taxon>
        <taxon>Streptophyta</taxon>
        <taxon>Embryophyta</taxon>
        <taxon>Tracheophyta</taxon>
        <taxon>Spermatophyta</taxon>
        <taxon>Magnoliopsida</taxon>
        <taxon>eudicotyledons</taxon>
        <taxon>Gunneridae</taxon>
        <taxon>Pentapetalae</taxon>
        <taxon>rosids</taxon>
        <taxon>fabids</taxon>
        <taxon>Fabales</taxon>
        <taxon>Fabaceae</taxon>
        <taxon>Caesalpinioideae</taxon>
        <taxon>mimosoid clade</taxon>
        <taxon>Acacieae</taxon>
        <taxon>Acacia</taxon>
    </lineage>
</organism>
<dbReference type="Proteomes" id="UP001293593">
    <property type="component" value="Unassembled WGS sequence"/>
</dbReference>
<keyword evidence="3" id="KW-1185">Reference proteome</keyword>
<evidence type="ECO:0000313" key="3">
    <source>
        <dbReference type="Proteomes" id="UP001293593"/>
    </source>
</evidence>
<dbReference type="EMBL" id="JAWXYG010000014">
    <property type="protein sequence ID" value="KAK4253951.1"/>
    <property type="molecule type" value="Genomic_DNA"/>
</dbReference>
<protein>
    <recommendedName>
        <fullName evidence="1">Serine-threonine/tyrosine-protein kinase catalytic domain-containing protein</fullName>
    </recommendedName>
</protein>
<evidence type="ECO:0000259" key="1">
    <source>
        <dbReference type="Pfam" id="PF07714"/>
    </source>
</evidence>
<dbReference type="InterPro" id="IPR001245">
    <property type="entry name" value="Ser-Thr/Tyr_kinase_cat_dom"/>
</dbReference>
<name>A0AAE1IP86_9FABA</name>
<dbReference type="AlphaFoldDB" id="A0AAE1IP86"/>
<feature type="domain" description="Serine-threonine/tyrosine-protein kinase catalytic" evidence="1">
    <location>
        <begin position="9"/>
        <end position="50"/>
    </location>
</feature>
<dbReference type="PANTHER" id="PTHR27006">
    <property type="entry name" value="PROMASTIGOTE SURFACE ANTIGEN PROTEIN PSA"/>
    <property type="match status" value="1"/>
</dbReference>
<reference evidence="2" key="1">
    <citation type="submission" date="2023-10" db="EMBL/GenBank/DDBJ databases">
        <title>Chromosome-level genome of the transformable northern wattle, Acacia crassicarpa.</title>
        <authorList>
            <person name="Massaro I."/>
            <person name="Sinha N.R."/>
            <person name="Poethig S."/>
            <person name="Leichty A.R."/>
        </authorList>
    </citation>
    <scope>NUCLEOTIDE SEQUENCE</scope>
    <source>
        <strain evidence="2">Acra3RX</strain>
        <tissue evidence="2">Leaf</tissue>
    </source>
</reference>
<dbReference type="InterPro" id="IPR011009">
    <property type="entry name" value="Kinase-like_dom_sf"/>
</dbReference>
<comment type="caution">
    <text evidence="2">The sequence shown here is derived from an EMBL/GenBank/DDBJ whole genome shotgun (WGS) entry which is preliminary data.</text>
</comment>
<accession>A0AAE1IP86</accession>
<dbReference type="Pfam" id="PF07714">
    <property type="entry name" value="PK_Tyr_Ser-Thr"/>
    <property type="match status" value="1"/>
</dbReference>
<dbReference type="SUPFAM" id="SSF56112">
    <property type="entry name" value="Protein kinase-like (PK-like)"/>
    <property type="match status" value="1"/>
</dbReference>